<proteinExistence type="predicted"/>
<evidence type="ECO:0000313" key="2">
    <source>
        <dbReference type="EMBL" id="CAB0018485.1"/>
    </source>
</evidence>
<protein>
    <submittedName>
        <fullName evidence="2">Uncharacterized protein</fullName>
    </submittedName>
</protein>
<keyword evidence="1" id="KW-1133">Transmembrane helix</keyword>
<reference evidence="2 3" key="1">
    <citation type="submission" date="2020-02" db="EMBL/GenBank/DDBJ databases">
        <authorList>
            <person name="Ferguson B K."/>
        </authorList>
    </citation>
    <scope>NUCLEOTIDE SEQUENCE [LARGE SCALE GENOMIC DNA]</scope>
</reference>
<feature type="transmembrane region" description="Helical" evidence="1">
    <location>
        <begin position="54"/>
        <end position="75"/>
    </location>
</feature>
<dbReference type="EMBL" id="CADCXU010032924">
    <property type="protein sequence ID" value="CAB0018485.1"/>
    <property type="molecule type" value="Genomic_DNA"/>
</dbReference>
<organism evidence="2 3">
    <name type="scientific">Nesidiocoris tenuis</name>
    <dbReference type="NCBI Taxonomy" id="355587"/>
    <lineage>
        <taxon>Eukaryota</taxon>
        <taxon>Metazoa</taxon>
        <taxon>Ecdysozoa</taxon>
        <taxon>Arthropoda</taxon>
        <taxon>Hexapoda</taxon>
        <taxon>Insecta</taxon>
        <taxon>Pterygota</taxon>
        <taxon>Neoptera</taxon>
        <taxon>Paraneoptera</taxon>
        <taxon>Hemiptera</taxon>
        <taxon>Heteroptera</taxon>
        <taxon>Panheteroptera</taxon>
        <taxon>Cimicomorpha</taxon>
        <taxon>Miridae</taxon>
        <taxon>Dicyphina</taxon>
        <taxon>Nesidiocoris</taxon>
    </lineage>
</organism>
<gene>
    <name evidence="2" type="ORF">NTEN_LOCUS22351</name>
</gene>
<dbReference type="AlphaFoldDB" id="A0A6H5HK77"/>
<evidence type="ECO:0000313" key="3">
    <source>
        <dbReference type="Proteomes" id="UP000479000"/>
    </source>
</evidence>
<dbReference type="Proteomes" id="UP000479000">
    <property type="component" value="Unassembled WGS sequence"/>
</dbReference>
<name>A0A6H5HK77_9HEMI</name>
<keyword evidence="1" id="KW-0472">Membrane</keyword>
<evidence type="ECO:0000256" key="1">
    <source>
        <dbReference type="SAM" id="Phobius"/>
    </source>
</evidence>
<keyword evidence="3" id="KW-1185">Reference proteome</keyword>
<feature type="non-terminal residue" evidence="2">
    <location>
        <position position="1"/>
    </location>
</feature>
<sequence length="130" mass="14134">KGLFVQRDQMNKTKLNKQKKKPAKNQYTQIYMPPSSSESDMKVSCIASGATTRYFSSVVTVVVVVIVVSVTTLSVSTTVMYPSLCAIASGVRPCCNDTCNFTGRVAYFIASTSTEGGGGRIYKRRKGVQK</sequence>
<accession>A0A6H5HK77</accession>
<keyword evidence="1" id="KW-0812">Transmembrane</keyword>